<keyword evidence="3" id="KW-1185">Reference proteome</keyword>
<dbReference type="Proteomes" id="UP000239203">
    <property type="component" value="Unassembled WGS sequence"/>
</dbReference>
<protein>
    <submittedName>
        <fullName evidence="2">Uncharacterized protein</fullName>
    </submittedName>
</protein>
<proteinExistence type="predicted"/>
<feature type="compositionally biased region" description="Low complexity" evidence="1">
    <location>
        <begin position="486"/>
        <end position="498"/>
    </location>
</feature>
<feature type="compositionally biased region" description="Basic and acidic residues" evidence="1">
    <location>
        <begin position="273"/>
        <end position="285"/>
    </location>
</feature>
<evidence type="ECO:0000256" key="1">
    <source>
        <dbReference type="SAM" id="MobiDB-lite"/>
    </source>
</evidence>
<evidence type="ECO:0000313" key="2">
    <source>
        <dbReference type="EMBL" id="PPK63783.1"/>
    </source>
</evidence>
<comment type="caution">
    <text evidence="2">The sequence shown here is derived from an EMBL/GenBank/DDBJ whole genome shotgun (WGS) entry which is preliminary data.</text>
</comment>
<feature type="region of interest" description="Disordered" evidence="1">
    <location>
        <begin position="306"/>
        <end position="325"/>
    </location>
</feature>
<dbReference type="OrthoDB" id="3694056at2"/>
<sequence length="603" mass="65709">MTEEGAHQVYFGFSLDSNSNKHTMIARSFEGTNAADSWEENLRDHVRLMGMGHLTAPKSALSYLRFDGGLAAILRRFSTGYSEGRNNVHALVGNERVLTPTVAVGLADWPKWSTQAPSTRLRPITAGQLNSAVRLPSPDLLQHARNEILTVLTAMLAEPADRPVSVLGCPENSKLLLQWGLYLAARELMPERLWSFSTYEHRHVDGIPNLPEVVFLPMNPSSGIATRTIVDLTAPAPHPHQTAVDCVDAILDDRRRRPTPRPSAQGHENQPVKAREPRVNQGLRTERLDSVEALLRARTATELSNALDAAAREPDRERLRRELGPTEVDQVSASVEIYVRHELLAKLCQARYGPDLADLAHPDVLTEAAKLIEQCQSEQLGRLLVRSRPSELAWAMANRWPTPAPAPRVEPAPQAAPTPVAQVAQVVPAVRVVRWNGWVRRLAPTVAVLAVLSVVFLLGVLVGRPEAASGASSPTATSTPPPPTTTPTTPTQSATQQANPRPETPDPKTANGIATAVVPQGFVLFGFVRTERGYYPQAACDLDSPPNGWVCTREIQVEGKYSAEDKFVGHLVPLEEVNTLVIPNAPDPLPLAKLPKPIPLAKA</sequence>
<feature type="region of interest" description="Disordered" evidence="1">
    <location>
        <begin position="255"/>
        <end position="285"/>
    </location>
</feature>
<dbReference type="AlphaFoldDB" id="A0A2S6GEX8"/>
<reference evidence="2 3" key="1">
    <citation type="submission" date="2018-02" db="EMBL/GenBank/DDBJ databases">
        <title>Genomic Encyclopedia of Archaeal and Bacterial Type Strains, Phase II (KMG-II): from individual species to whole genera.</title>
        <authorList>
            <person name="Goeker M."/>
        </authorList>
    </citation>
    <scope>NUCLEOTIDE SEQUENCE [LARGE SCALE GENOMIC DNA]</scope>
    <source>
        <strain evidence="2 3">YU 961-1</strain>
    </source>
</reference>
<name>A0A2S6GEX8_9PSEU</name>
<organism evidence="2 3">
    <name type="scientific">Actinokineospora auranticolor</name>
    <dbReference type="NCBI Taxonomy" id="155976"/>
    <lineage>
        <taxon>Bacteria</taxon>
        <taxon>Bacillati</taxon>
        <taxon>Actinomycetota</taxon>
        <taxon>Actinomycetes</taxon>
        <taxon>Pseudonocardiales</taxon>
        <taxon>Pseudonocardiaceae</taxon>
        <taxon>Actinokineospora</taxon>
    </lineage>
</organism>
<dbReference type="EMBL" id="PTIX01000024">
    <property type="protein sequence ID" value="PPK63783.1"/>
    <property type="molecule type" value="Genomic_DNA"/>
</dbReference>
<accession>A0A2S6GEX8</accession>
<gene>
    <name evidence="2" type="ORF">CLV40_12423</name>
</gene>
<feature type="region of interest" description="Disordered" evidence="1">
    <location>
        <begin position="467"/>
        <end position="511"/>
    </location>
</feature>
<dbReference type="RefSeq" id="WP_104482406.1">
    <property type="nucleotide sequence ID" value="NZ_CP154825.1"/>
</dbReference>
<evidence type="ECO:0000313" key="3">
    <source>
        <dbReference type="Proteomes" id="UP000239203"/>
    </source>
</evidence>
<feature type="compositionally biased region" description="Basic and acidic residues" evidence="1">
    <location>
        <begin position="310"/>
        <end position="324"/>
    </location>
</feature>